<name>A0AAW0NQE7_9GOBI</name>
<proteinExistence type="predicted"/>
<sequence>MPRANGKAAGHSSKPSLLKQSSLPVLISSSSTPPGAPVAQPIRRIDTHRLGPETQQDSELVHTRVRPRHEGMCLPETPTIGPINEVQTRPQTELMRAAKQEIT</sequence>
<comment type="caution">
    <text evidence="2">The sequence shown here is derived from an EMBL/GenBank/DDBJ whole genome shotgun (WGS) entry which is preliminary data.</text>
</comment>
<evidence type="ECO:0000256" key="1">
    <source>
        <dbReference type="SAM" id="MobiDB-lite"/>
    </source>
</evidence>
<gene>
    <name evidence="2" type="ORF">WMY93_016484</name>
</gene>
<evidence type="ECO:0000313" key="2">
    <source>
        <dbReference type="EMBL" id="KAK7903877.1"/>
    </source>
</evidence>
<dbReference type="AlphaFoldDB" id="A0AAW0NQE7"/>
<keyword evidence="3" id="KW-1185">Reference proteome</keyword>
<evidence type="ECO:0000313" key="3">
    <source>
        <dbReference type="Proteomes" id="UP001460270"/>
    </source>
</evidence>
<feature type="compositionally biased region" description="Low complexity" evidence="1">
    <location>
        <begin position="12"/>
        <end position="33"/>
    </location>
</feature>
<accession>A0AAW0NQE7</accession>
<reference evidence="3" key="1">
    <citation type="submission" date="2024-04" db="EMBL/GenBank/DDBJ databases">
        <title>Salinicola lusitanus LLJ914,a marine bacterium isolated from the Okinawa Trough.</title>
        <authorList>
            <person name="Li J."/>
        </authorList>
    </citation>
    <scope>NUCLEOTIDE SEQUENCE [LARGE SCALE GENOMIC DNA]</scope>
</reference>
<protein>
    <submittedName>
        <fullName evidence="2">Uncharacterized protein</fullName>
    </submittedName>
</protein>
<feature type="region of interest" description="Disordered" evidence="1">
    <location>
        <begin position="1"/>
        <end position="42"/>
    </location>
</feature>
<dbReference type="Proteomes" id="UP001460270">
    <property type="component" value="Unassembled WGS sequence"/>
</dbReference>
<dbReference type="EMBL" id="JBBPFD010000012">
    <property type="protein sequence ID" value="KAK7903877.1"/>
    <property type="molecule type" value="Genomic_DNA"/>
</dbReference>
<organism evidence="2 3">
    <name type="scientific">Mugilogobius chulae</name>
    <name type="common">yellowstripe goby</name>
    <dbReference type="NCBI Taxonomy" id="88201"/>
    <lineage>
        <taxon>Eukaryota</taxon>
        <taxon>Metazoa</taxon>
        <taxon>Chordata</taxon>
        <taxon>Craniata</taxon>
        <taxon>Vertebrata</taxon>
        <taxon>Euteleostomi</taxon>
        <taxon>Actinopterygii</taxon>
        <taxon>Neopterygii</taxon>
        <taxon>Teleostei</taxon>
        <taxon>Neoteleostei</taxon>
        <taxon>Acanthomorphata</taxon>
        <taxon>Gobiaria</taxon>
        <taxon>Gobiiformes</taxon>
        <taxon>Gobioidei</taxon>
        <taxon>Gobiidae</taxon>
        <taxon>Gobionellinae</taxon>
        <taxon>Mugilogobius</taxon>
    </lineage>
</organism>